<comment type="caution">
    <text evidence="2">The sequence shown here is derived from an EMBL/GenBank/DDBJ whole genome shotgun (WGS) entry which is preliminary data.</text>
</comment>
<dbReference type="PANTHER" id="PTHR40590:SF1">
    <property type="entry name" value="CYTOPLASMIC PROTEIN"/>
    <property type="match status" value="1"/>
</dbReference>
<evidence type="ECO:0000313" key="3">
    <source>
        <dbReference type="Proteomes" id="UP000287410"/>
    </source>
</evidence>
<name>A0ABY0BYM0_9GAMM</name>
<dbReference type="CDD" id="cd14789">
    <property type="entry name" value="Tiki"/>
    <property type="match status" value="1"/>
</dbReference>
<keyword evidence="1" id="KW-0732">Signal</keyword>
<dbReference type="InterPro" id="IPR047111">
    <property type="entry name" value="YbaP-like"/>
</dbReference>
<dbReference type="InterPro" id="IPR002816">
    <property type="entry name" value="TraB/PrgY/GumN_fam"/>
</dbReference>
<gene>
    <name evidence="2" type="ORF">CWE12_10360</name>
</gene>
<organism evidence="2 3">
    <name type="scientific">Aliidiomarina sedimenti</name>
    <dbReference type="NCBI Taxonomy" id="1933879"/>
    <lineage>
        <taxon>Bacteria</taxon>
        <taxon>Pseudomonadati</taxon>
        <taxon>Pseudomonadota</taxon>
        <taxon>Gammaproteobacteria</taxon>
        <taxon>Alteromonadales</taxon>
        <taxon>Idiomarinaceae</taxon>
        <taxon>Aliidiomarina</taxon>
    </lineage>
</organism>
<protein>
    <submittedName>
        <fullName evidence="2">TraB/GumN family protein</fullName>
    </submittedName>
</protein>
<feature type="signal peptide" evidence="1">
    <location>
        <begin position="1"/>
        <end position="24"/>
    </location>
</feature>
<reference evidence="2 3" key="1">
    <citation type="journal article" date="2018" name="Front. Microbiol.">
        <title>Genome-Based Analysis Reveals the Taxonomy and Diversity of the Family Idiomarinaceae.</title>
        <authorList>
            <person name="Liu Y."/>
            <person name="Lai Q."/>
            <person name="Shao Z."/>
        </authorList>
    </citation>
    <scope>NUCLEOTIDE SEQUENCE [LARGE SCALE GENOMIC DNA]</scope>
    <source>
        <strain evidence="2 3">GBSy1</strain>
    </source>
</reference>
<dbReference type="RefSeq" id="WP_126789639.1">
    <property type="nucleotide sequence ID" value="NZ_PIPN01000004.1"/>
</dbReference>
<feature type="chain" id="PRO_5046092132" evidence="1">
    <location>
        <begin position="25"/>
        <end position="286"/>
    </location>
</feature>
<sequence>MKMMFRTFTLALLVSVFTISTAQASLLWKVTGNDLDQPSYLFGTIHVICQDRFYMDDRIEEALASSEQLAKEIDISAPGTMMRLQQLMVNPDGPYLEEHLNEDELATLDQYFLDNFGVGLAEVGALKPMALNSMLLMGAMPCADTESYEAFFAQRASELELPILELESVEFQMGLFDNIPQGEQVSWLLEMVKDDQATAEQMESLIDAYLSEDLDTLLALMEEDPQFAEYAEVLLDERNQNWVAPIREMIHERSTFIAVGAGHLPGDMGVINLLQDAGYTVEPVAR</sequence>
<dbReference type="EMBL" id="PIPN01000004">
    <property type="protein sequence ID" value="RUO29372.1"/>
    <property type="molecule type" value="Genomic_DNA"/>
</dbReference>
<accession>A0ABY0BYM0</accession>
<dbReference type="PANTHER" id="PTHR40590">
    <property type="entry name" value="CYTOPLASMIC PROTEIN-RELATED"/>
    <property type="match status" value="1"/>
</dbReference>
<dbReference type="Proteomes" id="UP000287410">
    <property type="component" value="Unassembled WGS sequence"/>
</dbReference>
<dbReference type="Pfam" id="PF01963">
    <property type="entry name" value="TraB_PrgY_gumN"/>
    <property type="match status" value="1"/>
</dbReference>
<evidence type="ECO:0000313" key="2">
    <source>
        <dbReference type="EMBL" id="RUO29372.1"/>
    </source>
</evidence>
<evidence type="ECO:0000256" key="1">
    <source>
        <dbReference type="SAM" id="SignalP"/>
    </source>
</evidence>
<proteinExistence type="predicted"/>
<keyword evidence="3" id="KW-1185">Reference proteome</keyword>